<accession>A0ABT2WYH4</accession>
<dbReference type="Proteomes" id="UP001209535">
    <property type="component" value="Unassembled WGS sequence"/>
</dbReference>
<feature type="region of interest" description="Disordered" evidence="1">
    <location>
        <begin position="153"/>
        <end position="179"/>
    </location>
</feature>
<evidence type="ECO:0000313" key="3">
    <source>
        <dbReference type="Proteomes" id="UP001209535"/>
    </source>
</evidence>
<keyword evidence="3" id="KW-1185">Reference proteome</keyword>
<dbReference type="InterPro" id="IPR021322">
    <property type="entry name" value="DUF2924"/>
</dbReference>
<protein>
    <submittedName>
        <fullName evidence="2">DUF2924 domain-containing protein</fullName>
    </submittedName>
</protein>
<sequence length="179" mass="20335">MFDKDPMQSNVQARLVWRVQKRRLPSVPDIAAADRQTLIAWWRQIFGSNVPKGLSQGFLRRFLAFELQSRQHGGLPTSLLAQLRRIDLGHERRPTASLQPGARLLREWNGVTHVVEMLPRGCLWNGKSYRSLSAVARAITGAQWSGPRFFGLTDPRTVTDQNKSRRTTRPGLPVSRRAT</sequence>
<evidence type="ECO:0000256" key="1">
    <source>
        <dbReference type="SAM" id="MobiDB-lite"/>
    </source>
</evidence>
<proteinExistence type="predicted"/>
<name>A0ABT2WYH4_9RHOB</name>
<gene>
    <name evidence="2" type="ORF">OEZ60_01745</name>
</gene>
<dbReference type="Pfam" id="PF11149">
    <property type="entry name" value="DUF2924"/>
    <property type="match status" value="1"/>
</dbReference>
<dbReference type="RefSeq" id="WP_263332595.1">
    <property type="nucleotide sequence ID" value="NZ_JAOVQO010000001.1"/>
</dbReference>
<dbReference type="EMBL" id="JAOVQO010000001">
    <property type="protein sequence ID" value="MCU9846723.1"/>
    <property type="molecule type" value="Genomic_DNA"/>
</dbReference>
<evidence type="ECO:0000313" key="2">
    <source>
        <dbReference type="EMBL" id="MCU9846723.1"/>
    </source>
</evidence>
<reference evidence="2 3" key="1">
    <citation type="submission" date="2022-10" db="EMBL/GenBank/DDBJ databases">
        <title>Defluviimonas sp. nov., isolated from ocean surface sediments.</title>
        <authorList>
            <person name="He W."/>
            <person name="Wang L."/>
            <person name="Zhang D.-F."/>
        </authorList>
    </citation>
    <scope>NUCLEOTIDE SEQUENCE [LARGE SCALE GENOMIC DNA]</scope>
    <source>
        <strain evidence="2 3">WL0024</strain>
    </source>
</reference>
<organism evidence="2 3">
    <name type="scientific">Albidovulum salinarum</name>
    <dbReference type="NCBI Taxonomy" id="2984153"/>
    <lineage>
        <taxon>Bacteria</taxon>
        <taxon>Pseudomonadati</taxon>
        <taxon>Pseudomonadota</taxon>
        <taxon>Alphaproteobacteria</taxon>
        <taxon>Rhodobacterales</taxon>
        <taxon>Paracoccaceae</taxon>
        <taxon>Albidovulum</taxon>
    </lineage>
</organism>
<comment type="caution">
    <text evidence="2">The sequence shown here is derived from an EMBL/GenBank/DDBJ whole genome shotgun (WGS) entry which is preliminary data.</text>
</comment>